<evidence type="ECO:0000313" key="1">
    <source>
        <dbReference type="EMBL" id="AKZ56138.1"/>
    </source>
</evidence>
<dbReference type="EMBL" id="CP012382">
    <property type="protein sequence ID" value="AKZ56138.1"/>
    <property type="molecule type" value="Genomic_DNA"/>
</dbReference>
<name>A0A0K2AT42_STRA7</name>
<dbReference type="AlphaFoldDB" id="A0A0K2AT42"/>
<dbReference type="KEGG" id="samb:SAM23877_3089"/>
<organism evidence="1 2">
    <name type="scientific">Streptomyces ambofaciens (strain ATCC 23877 / 3486 / DSM 40053 / JCM 4204 / NBRC 12836 / NRRL B-2516)</name>
    <dbReference type="NCBI Taxonomy" id="278992"/>
    <lineage>
        <taxon>Bacteria</taxon>
        <taxon>Bacillati</taxon>
        <taxon>Actinomycetota</taxon>
        <taxon>Actinomycetes</taxon>
        <taxon>Kitasatosporales</taxon>
        <taxon>Streptomycetaceae</taxon>
        <taxon>Streptomyces</taxon>
    </lineage>
</organism>
<accession>A0A0K2AT42</accession>
<gene>
    <name evidence="1" type="ORF">SAM23877_3089</name>
</gene>
<proteinExistence type="predicted"/>
<dbReference type="Proteomes" id="UP000061018">
    <property type="component" value="Chromosome"/>
</dbReference>
<protein>
    <submittedName>
        <fullName evidence="1">Uncharacterized protein</fullName>
    </submittedName>
</protein>
<evidence type="ECO:0000313" key="2">
    <source>
        <dbReference type="Proteomes" id="UP000061018"/>
    </source>
</evidence>
<reference evidence="2" key="1">
    <citation type="journal article" date="2015" name="J. Biotechnol.">
        <title>Complete genome sequence of Streptomyces ambofaciens ATCC 23877, the spiramycin producer.</title>
        <authorList>
            <person name="Thibessard A."/>
            <person name="Haas D."/>
            <person name="Gerbaud C."/>
            <person name="Aigle B."/>
            <person name="Lautru S."/>
            <person name="Pernodet J.L."/>
            <person name="Leblond P."/>
        </authorList>
    </citation>
    <scope>NUCLEOTIDE SEQUENCE [LARGE SCALE GENOMIC DNA]</scope>
    <source>
        <strain evidence="2">ATCC 23877 / 3486 / DSM 40053 / JCM 4204 / NBRC 12836 / NRRL B-2516</strain>
    </source>
</reference>
<sequence>MYAKGSCVDYGGTAGNGCHLQIDCGVHRG</sequence>